<proteinExistence type="predicted"/>
<feature type="transmembrane region" description="Helical" evidence="1">
    <location>
        <begin position="213"/>
        <end position="234"/>
    </location>
</feature>
<dbReference type="AlphaFoldDB" id="A0A1G8QQS9"/>
<feature type="transmembrane region" description="Helical" evidence="1">
    <location>
        <begin position="6"/>
        <end position="25"/>
    </location>
</feature>
<organism evidence="2 3">
    <name type="scientific">Proteiniclasticum ruminis</name>
    <dbReference type="NCBI Taxonomy" id="398199"/>
    <lineage>
        <taxon>Bacteria</taxon>
        <taxon>Bacillati</taxon>
        <taxon>Bacillota</taxon>
        <taxon>Clostridia</taxon>
        <taxon>Eubacteriales</taxon>
        <taxon>Clostridiaceae</taxon>
        <taxon>Proteiniclasticum</taxon>
    </lineage>
</organism>
<accession>A0A1G8QQS9</accession>
<evidence type="ECO:0000313" key="3">
    <source>
        <dbReference type="Proteomes" id="UP000183255"/>
    </source>
</evidence>
<feature type="transmembrane region" description="Helical" evidence="1">
    <location>
        <begin position="127"/>
        <end position="146"/>
    </location>
</feature>
<feature type="transmembrane region" description="Helical" evidence="1">
    <location>
        <begin position="57"/>
        <end position="78"/>
    </location>
</feature>
<keyword evidence="1" id="KW-1133">Transmembrane helix</keyword>
<keyword evidence="1" id="KW-0472">Membrane</keyword>
<name>A0A1G8QQS9_9CLOT</name>
<dbReference type="RefSeq" id="WP_031576924.1">
    <property type="nucleotide sequence ID" value="NZ_FNDZ01000007.1"/>
</dbReference>
<reference evidence="2 3" key="1">
    <citation type="submission" date="2016-10" db="EMBL/GenBank/DDBJ databases">
        <authorList>
            <person name="de Groot N.N."/>
        </authorList>
    </citation>
    <scope>NUCLEOTIDE SEQUENCE [LARGE SCALE GENOMIC DNA]</scope>
    <source>
        <strain evidence="2 3">CGMCC 1.5058</strain>
    </source>
</reference>
<gene>
    <name evidence="2" type="ORF">SAMN05421804_10734</name>
</gene>
<dbReference type="EMBL" id="FNDZ01000007">
    <property type="protein sequence ID" value="SDJ07001.1"/>
    <property type="molecule type" value="Genomic_DNA"/>
</dbReference>
<keyword evidence="1" id="KW-0812">Transmembrane</keyword>
<feature type="transmembrane region" description="Helical" evidence="1">
    <location>
        <begin position="158"/>
        <end position="177"/>
    </location>
</feature>
<evidence type="ECO:0000313" key="2">
    <source>
        <dbReference type="EMBL" id="SDJ07001.1"/>
    </source>
</evidence>
<protein>
    <submittedName>
        <fullName evidence="2">Uncharacterized protein</fullName>
    </submittedName>
</protein>
<sequence length="328" mass="36816">MLPSKKFWKISAGMLSAILLLLLLFRRNSPELFLSAFSFPLVPLAKILRSLSLKGGFYNVLAWLLYLDVSLSPLYVLFLRRKKERQFRELILAAGSVLLFFSLYQLMNPKGLAALYGDVGGKTVFSTIMGGMLYSLLFSYIVLSALHALKEQDRTGLFAYGQGALYLMFLLFVFQVMGPQLWQWISKSETLIQGNTAMLGGLYGNDNLTISQFFLLLQFLLGALPYLLGIPLLYRGAKLLEISKKGTSEEAMALSERLGKGSVTLIQMTVLMNLSYHFLQMLFLGNILSMEVTLLLPVLPMMASIGIYLLTVLLKENKALREDNDLFI</sequence>
<dbReference type="Proteomes" id="UP000183255">
    <property type="component" value="Unassembled WGS sequence"/>
</dbReference>
<feature type="transmembrane region" description="Helical" evidence="1">
    <location>
        <begin position="90"/>
        <end position="107"/>
    </location>
</feature>
<evidence type="ECO:0000256" key="1">
    <source>
        <dbReference type="SAM" id="Phobius"/>
    </source>
</evidence>
<feature type="transmembrane region" description="Helical" evidence="1">
    <location>
        <begin position="294"/>
        <end position="314"/>
    </location>
</feature>
<feature type="transmembrane region" description="Helical" evidence="1">
    <location>
        <begin position="265"/>
        <end position="288"/>
    </location>
</feature>